<sequence length="73" mass="8356">MRQRLKLFTGDEPDVLPLPTPQISVRLRDITRALTDAARGNRTWLQDFEDDEVRVSADLYEVLSAYVQLRPGA</sequence>
<accession>A0A7C4QP74</accession>
<reference evidence="1" key="1">
    <citation type="journal article" date="2020" name="mSystems">
        <title>Genome- and Community-Level Interaction Insights into Carbon Utilization and Element Cycling Functions of Hydrothermarchaeota in Hydrothermal Sediment.</title>
        <authorList>
            <person name="Zhou Z."/>
            <person name="Liu Y."/>
            <person name="Xu W."/>
            <person name="Pan J."/>
            <person name="Luo Z.H."/>
            <person name="Li M."/>
        </authorList>
    </citation>
    <scope>NUCLEOTIDE SEQUENCE [LARGE SCALE GENOMIC DNA]</scope>
    <source>
        <strain evidence="1">SpSt-508</strain>
    </source>
</reference>
<evidence type="ECO:0000313" key="1">
    <source>
        <dbReference type="EMBL" id="HGT38026.1"/>
    </source>
</evidence>
<protein>
    <submittedName>
        <fullName evidence="1">Uncharacterized protein</fullName>
    </submittedName>
</protein>
<comment type="caution">
    <text evidence="1">The sequence shown here is derived from an EMBL/GenBank/DDBJ whole genome shotgun (WGS) entry which is preliminary data.</text>
</comment>
<gene>
    <name evidence="1" type="ORF">ENS64_01970</name>
</gene>
<proteinExistence type="predicted"/>
<dbReference type="EMBL" id="DSVQ01000005">
    <property type="protein sequence ID" value="HGT38026.1"/>
    <property type="molecule type" value="Genomic_DNA"/>
</dbReference>
<organism evidence="1">
    <name type="scientific">Schlesneria paludicola</name>
    <dbReference type="NCBI Taxonomy" id="360056"/>
    <lineage>
        <taxon>Bacteria</taxon>
        <taxon>Pseudomonadati</taxon>
        <taxon>Planctomycetota</taxon>
        <taxon>Planctomycetia</taxon>
        <taxon>Planctomycetales</taxon>
        <taxon>Planctomycetaceae</taxon>
        <taxon>Schlesneria</taxon>
    </lineage>
</organism>
<name>A0A7C4QP74_9PLAN</name>
<dbReference type="AlphaFoldDB" id="A0A7C4QP74"/>